<dbReference type="PROSITE" id="PS50092">
    <property type="entry name" value="TSP1"/>
    <property type="match status" value="1"/>
</dbReference>
<dbReference type="Proteomes" id="UP001177023">
    <property type="component" value="Unassembled WGS sequence"/>
</dbReference>
<proteinExistence type="predicted"/>
<accession>A0AA36FZK6</accession>
<dbReference type="AlphaFoldDB" id="A0AA36FZK6"/>
<organism evidence="2 3">
    <name type="scientific">Mesorhabditis spiculigera</name>
    <dbReference type="NCBI Taxonomy" id="96644"/>
    <lineage>
        <taxon>Eukaryota</taxon>
        <taxon>Metazoa</taxon>
        <taxon>Ecdysozoa</taxon>
        <taxon>Nematoda</taxon>
        <taxon>Chromadorea</taxon>
        <taxon>Rhabditida</taxon>
        <taxon>Rhabditina</taxon>
        <taxon>Rhabditomorpha</taxon>
        <taxon>Rhabditoidea</taxon>
        <taxon>Rhabditidae</taxon>
        <taxon>Mesorhabditinae</taxon>
        <taxon>Mesorhabditis</taxon>
    </lineage>
</organism>
<gene>
    <name evidence="2" type="ORF">MSPICULIGERA_LOCUS11121</name>
</gene>
<evidence type="ECO:0000313" key="3">
    <source>
        <dbReference type="Proteomes" id="UP001177023"/>
    </source>
</evidence>
<dbReference type="SUPFAM" id="SSF82895">
    <property type="entry name" value="TSP-1 type 1 repeat"/>
    <property type="match status" value="1"/>
</dbReference>
<keyword evidence="3" id="KW-1185">Reference proteome</keyword>
<dbReference type="Gene3D" id="2.20.100.10">
    <property type="entry name" value="Thrombospondin type-1 (TSP1) repeat"/>
    <property type="match status" value="1"/>
</dbReference>
<dbReference type="SMART" id="SM00209">
    <property type="entry name" value="TSP1"/>
    <property type="match status" value="1"/>
</dbReference>
<dbReference type="InterPro" id="IPR000884">
    <property type="entry name" value="TSP1_rpt"/>
</dbReference>
<reference evidence="2" key="1">
    <citation type="submission" date="2023-06" db="EMBL/GenBank/DDBJ databases">
        <authorList>
            <person name="Delattre M."/>
        </authorList>
    </citation>
    <scope>NUCLEOTIDE SEQUENCE</scope>
    <source>
        <strain evidence="2">AF72</strain>
    </source>
</reference>
<dbReference type="PRINTS" id="PR01705">
    <property type="entry name" value="TSP1REPEAT"/>
</dbReference>
<dbReference type="PANTHER" id="PTHR31507:SF3">
    <property type="entry name" value="TIL DOMAIN-CONTAINING PROTEIN"/>
    <property type="match status" value="1"/>
</dbReference>
<dbReference type="Pfam" id="PF00090">
    <property type="entry name" value="TSP_1"/>
    <property type="match status" value="1"/>
</dbReference>
<dbReference type="InterPro" id="IPR036383">
    <property type="entry name" value="TSP1_rpt_sf"/>
</dbReference>
<name>A0AA36FZK6_9BILA</name>
<comment type="caution">
    <text evidence="2">The sequence shown here is derived from an EMBL/GenBank/DDBJ whole genome shotgun (WGS) entry which is preliminary data.</text>
</comment>
<evidence type="ECO:0000256" key="1">
    <source>
        <dbReference type="SAM" id="MobiDB-lite"/>
    </source>
</evidence>
<feature type="non-terminal residue" evidence="2">
    <location>
        <position position="1"/>
    </location>
</feature>
<feature type="region of interest" description="Disordered" evidence="1">
    <location>
        <begin position="66"/>
        <end position="89"/>
    </location>
</feature>
<evidence type="ECO:0000313" key="2">
    <source>
        <dbReference type="EMBL" id="CAJ0572741.1"/>
    </source>
</evidence>
<dbReference type="PANTHER" id="PTHR31507">
    <property type="entry name" value="PROTEIN CBG15923"/>
    <property type="match status" value="1"/>
</dbReference>
<sequence>MQGSVTEDELLHDADIGTALEHDSTSNYFRDDQEFGPLKMSTTKRLLGVTSSSYYSTTSTKTTATTLTTTTKPKTSTASKMSTSSSGVTSSAYDAKTSAKTTEKITTTTKPTTVLYRPRYRYRTPTTTKPKTTTKACAARWAAWGSWTTCTKTCGMCGTKNRKRACNEASAGCNCVGNVQETEKCPPKQCPFPATTCCSGYETIKVKNRYVCG</sequence>
<protein>
    <submittedName>
        <fullName evidence="2">Uncharacterized protein</fullName>
    </submittedName>
</protein>
<dbReference type="EMBL" id="CATQJA010002605">
    <property type="protein sequence ID" value="CAJ0572741.1"/>
    <property type="molecule type" value="Genomic_DNA"/>
</dbReference>